<sequence>MMLMKYLGGGFNGAWFSVPGGVHRILSYFTFCIYLGKTGGLDSENIFVGVRLRKWALWMDSMEGLGMGCGVTSRYHDECGNIPTTS</sequence>
<evidence type="ECO:0000313" key="1">
    <source>
        <dbReference type="EMBL" id="KAL2062808.1"/>
    </source>
</evidence>
<organism evidence="1 2">
    <name type="scientific">Oculimacula yallundae</name>
    <dbReference type="NCBI Taxonomy" id="86028"/>
    <lineage>
        <taxon>Eukaryota</taxon>
        <taxon>Fungi</taxon>
        <taxon>Dikarya</taxon>
        <taxon>Ascomycota</taxon>
        <taxon>Pezizomycotina</taxon>
        <taxon>Leotiomycetes</taxon>
        <taxon>Helotiales</taxon>
        <taxon>Ploettnerulaceae</taxon>
        <taxon>Oculimacula</taxon>
    </lineage>
</organism>
<name>A0ABR4BYS7_9HELO</name>
<comment type="caution">
    <text evidence="1">The sequence shown here is derived from an EMBL/GenBank/DDBJ whole genome shotgun (WGS) entry which is preliminary data.</text>
</comment>
<proteinExistence type="predicted"/>
<keyword evidence="2" id="KW-1185">Reference proteome</keyword>
<dbReference type="EMBL" id="JAZHXI010000016">
    <property type="protein sequence ID" value="KAL2062808.1"/>
    <property type="molecule type" value="Genomic_DNA"/>
</dbReference>
<protein>
    <submittedName>
        <fullName evidence="1">Uncharacterized protein</fullName>
    </submittedName>
</protein>
<reference evidence="1 2" key="1">
    <citation type="journal article" date="2024" name="Commun. Biol.">
        <title>Comparative genomic analysis of thermophilic fungi reveals convergent evolutionary adaptations and gene losses.</title>
        <authorList>
            <person name="Steindorff A.S."/>
            <person name="Aguilar-Pontes M.V."/>
            <person name="Robinson A.J."/>
            <person name="Andreopoulos B."/>
            <person name="LaButti K."/>
            <person name="Kuo A."/>
            <person name="Mondo S."/>
            <person name="Riley R."/>
            <person name="Otillar R."/>
            <person name="Haridas S."/>
            <person name="Lipzen A."/>
            <person name="Grimwood J."/>
            <person name="Schmutz J."/>
            <person name="Clum A."/>
            <person name="Reid I.D."/>
            <person name="Moisan M.C."/>
            <person name="Butler G."/>
            <person name="Nguyen T.T.M."/>
            <person name="Dewar K."/>
            <person name="Conant G."/>
            <person name="Drula E."/>
            <person name="Henrissat B."/>
            <person name="Hansel C."/>
            <person name="Singer S."/>
            <person name="Hutchinson M.I."/>
            <person name="de Vries R.P."/>
            <person name="Natvig D.O."/>
            <person name="Powell A.J."/>
            <person name="Tsang A."/>
            <person name="Grigoriev I.V."/>
        </authorList>
    </citation>
    <scope>NUCLEOTIDE SEQUENCE [LARGE SCALE GENOMIC DNA]</scope>
    <source>
        <strain evidence="1 2">CBS 494.80</strain>
    </source>
</reference>
<evidence type="ECO:0000313" key="2">
    <source>
        <dbReference type="Proteomes" id="UP001595075"/>
    </source>
</evidence>
<dbReference type="Proteomes" id="UP001595075">
    <property type="component" value="Unassembled WGS sequence"/>
</dbReference>
<gene>
    <name evidence="1" type="ORF">VTL71DRAFT_5880</name>
</gene>
<accession>A0ABR4BYS7</accession>